<reference evidence="1" key="1">
    <citation type="submission" date="2021-06" db="EMBL/GenBank/DDBJ databases">
        <authorList>
            <person name="Kallberg Y."/>
            <person name="Tangrot J."/>
            <person name="Rosling A."/>
        </authorList>
    </citation>
    <scope>NUCLEOTIDE SEQUENCE</scope>
    <source>
        <strain evidence="1">FL966</strain>
    </source>
</reference>
<proteinExistence type="predicted"/>
<organism evidence="1 2">
    <name type="scientific">Cetraspora pellucida</name>
    <dbReference type="NCBI Taxonomy" id="1433469"/>
    <lineage>
        <taxon>Eukaryota</taxon>
        <taxon>Fungi</taxon>
        <taxon>Fungi incertae sedis</taxon>
        <taxon>Mucoromycota</taxon>
        <taxon>Glomeromycotina</taxon>
        <taxon>Glomeromycetes</taxon>
        <taxon>Diversisporales</taxon>
        <taxon>Gigasporaceae</taxon>
        <taxon>Cetraspora</taxon>
    </lineage>
</organism>
<name>A0A9N9KK14_9GLOM</name>
<keyword evidence="2" id="KW-1185">Reference proteome</keyword>
<gene>
    <name evidence="1" type="ORF">CPELLU_LOCUS21591</name>
</gene>
<evidence type="ECO:0000313" key="1">
    <source>
        <dbReference type="EMBL" id="CAG8837658.1"/>
    </source>
</evidence>
<accession>A0A9N9KK14</accession>
<feature type="non-terminal residue" evidence="1">
    <location>
        <position position="1"/>
    </location>
</feature>
<feature type="non-terminal residue" evidence="1">
    <location>
        <position position="194"/>
    </location>
</feature>
<dbReference type="EMBL" id="CAJVQA010082092">
    <property type="protein sequence ID" value="CAG8837658.1"/>
    <property type="molecule type" value="Genomic_DNA"/>
</dbReference>
<sequence length="194" mass="21940">RSVAHLQEELENNYNEYLSMSMLRNYLLPNNRSSITARAHHHPALIGIANVSRSEKKEHVDTHYCLASIKASKTFASTFPNISVLVSQDNKAKVNVGIPAVGRTFQTIQSIAEPIELEDHDFPIGISQKLVPSVYLIINLADSNDTMRTGQLAIYVRPQWYIRSSSLTHMQDLINLSSMKEYEEVFKINNTVKP</sequence>
<protein>
    <submittedName>
        <fullName evidence="1">15956_t:CDS:1</fullName>
    </submittedName>
</protein>
<evidence type="ECO:0000313" key="2">
    <source>
        <dbReference type="Proteomes" id="UP000789759"/>
    </source>
</evidence>
<dbReference type="AlphaFoldDB" id="A0A9N9KK14"/>
<dbReference type="OrthoDB" id="2433005at2759"/>
<comment type="caution">
    <text evidence="1">The sequence shown here is derived from an EMBL/GenBank/DDBJ whole genome shotgun (WGS) entry which is preliminary data.</text>
</comment>
<dbReference type="Proteomes" id="UP000789759">
    <property type="component" value="Unassembled WGS sequence"/>
</dbReference>